<keyword evidence="5" id="KW-1185">Reference proteome</keyword>
<gene>
    <name evidence="4" type="ORF">BLA29_005248</name>
</gene>
<dbReference type="PROSITE" id="PS50082">
    <property type="entry name" value="WD_REPEATS_2"/>
    <property type="match status" value="2"/>
</dbReference>
<dbReference type="OrthoDB" id="407922at2759"/>
<dbReference type="GO" id="GO:0032040">
    <property type="term" value="C:small-subunit processome"/>
    <property type="evidence" value="ECO:0007669"/>
    <property type="project" value="TreeGrafter"/>
</dbReference>
<dbReference type="InterPro" id="IPR015943">
    <property type="entry name" value="WD40/YVTN_repeat-like_dom_sf"/>
</dbReference>
<dbReference type="Pfam" id="PF25173">
    <property type="entry name" value="Beta-prop_WDR3_1st"/>
    <property type="match status" value="1"/>
</dbReference>
<dbReference type="GO" id="GO:0034388">
    <property type="term" value="C:Pwp2p-containing subcomplex of 90S preribosome"/>
    <property type="evidence" value="ECO:0007669"/>
    <property type="project" value="TreeGrafter"/>
</dbReference>
<evidence type="ECO:0000313" key="4">
    <source>
        <dbReference type="EMBL" id="OTF70536.1"/>
    </source>
</evidence>
<dbReference type="InterPro" id="IPR036322">
    <property type="entry name" value="WD40_repeat_dom_sf"/>
</dbReference>
<dbReference type="SMART" id="SM00320">
    <property type="entry name" value="WD40"/>
    <property type="match status" value="5"/>
</dbReference>
<reference evidence="4 5" key="1">
    <citation type="submission" date="2017-03" db="EMBL/GenBank/DDBJ databases">
        <title>Genome Survey of Euroglyphus maynei.</title>
        <authorList>
            <person name="Arlian L.G."/>
            <person name="Morgan M.S."/>
            <person name="Rider S.D."/>
        </authorList>
    </citation>
    <scope>NUCLEOTIDE SEQUENCE [LARGE SCALE GENOMIC DNA]</scope>
    <source>
        <strain evidence="4">Arlian Lab</strain>
        <tissue evidence="4">Whole body</tissue>
    </source>
</reference>
<comment type="caution">
    <text evidence="4">The sequence shown here is derived from an EMBL/GenBank/DDBJ whole genome shotgun (WGS) entry which is preliminary data.</text>
</comment>
<dbReference type="GO" id="GO:0030515">
    <property type="term" value="F:snoRNA binding"/>
    <property type="evidence" value="ECO:0007669"/>
    <property type="project" value="TreeGrafter"/>
</dbReference>
<dbReference type="SUPFAM" id="SSF50978">
    <property type="entry name" value="WD40 repeat-like"/>
    <property type="match status" value="1"/>
</dbReference>
<organism evidence="4 5">
    <name type="scientific">Euroglyphus maynei</name>
    <name type="common">Mayne's house dust mite</name>
    <dbReference type="NCBI Taxonomy" id="6958"/>
    <lineage>
        <taxon>Eukaryota</taxon>
        <taxon>Metazoa</taxon>
        <taxon>Ecdysozoa</taxon>
        <taxon>Arthropoda</taxon>
        <taxon>Chelicerata</taxon>
        <taxon>Arachnida</taxon>
        <taxon>Acari</taxon>
        <taxon>Acariformes</taxon>
        <taxon>Sarcoptiformes</taxon>
        <taxon>Astigmata</taxon>
        <taxon>Psoroptidia</taxon>
        <taxon>Analgoidea</taxon>
        <taxon>Pyroglyphidae</taxon>
        <taxon>Pyroglyphinae</taxon>
        <taxon>Euroglyphus</taxon>
    </lineage>
</organism>
<keyword evidence="1 3" id="KW-0853">WD repeat</keyword>
<feature type="repeat" description="WD" evidence="3">
    <location>
        <begin position="117"/>
        <end position="149"/>
    </location>
</feature>
<feature type="repeat" description="WD" evidence="3">
    <location>
        <begin position="159"/>
        <end position="201"/>
    </location>
</feature>
<evidence type="ECO:0000256" key="3">
    <source>
        <dbReference type="PROSITE-ProRule" id="PRU00221"/>
    </source>
</evidence>
<dbReference type="PANTHER" id="PTHR19853:SF0">
    <property type="entry name" value="WD REPEAT-CONTAINING PROTEIN 3"/>
    <property type="match status" value="1"/>
</dbReference>
<feature type="non-terminal residue" evidence="4">
    <location>
        <position position="375"/>
    </location>
</feature>
<evidence type="ECO:0000313" key="5">
    <source>
        <dbReference type="Proteomes" id="UP000194236"/>
    </source>
</evidence>
<keyword evidence="2" id="KW-0677">Repeat</keyword>
<evidence type="ECO:0000256" key="1">
    <source>
        <dbReference type="ARBA" id="ARBA00022574"/>
    </source>
</evidence>
<dbReference type="PROSITE" id="PS50294">
    <property type="entry name" value="WD_REPEATS_REGION"/>
    <property type="match status" value="2"/>
</dbReference>
<dbReference type="PANTHER" id="PTHR19853">
    <property type="entry name" value="WD REPEAT CONTAINING PROTEIN 3 WDR3"/>
    <property type="match status" value="1"/>
</dbReference>
<dbReference type="InterPro" id="IPR051570">
    <property type="entry name" value="TBC1_cilium_biogenesis"/>
</dbReference>
<dbReference type="Pfam" id="PF00400">
    <property type="entry name" value="WD40"/>
    <property type="match status" value="1"/>
</dbReference>
<dbReference type="InterPro" id="IPR019775">
    <property type="entry name" value="WD40_repeat_CS"/>
</dbReference>
<dbReference type="GO" id="GO:0030490">
    <property type="term" value="P:maturation of SSU-rRNA"/>
    <property type="evidence" value="ECO:0007669"/>
    <property type="project" value="TreeGrafter"/>
</dbReference>
<proteinExistence type="predicted"/>
<dbReference type="PROSITE" id="PS00678">
    <property type="entry name" value="WD_REPEATS_1"/>
    <property type="match status" value="1"/>
</dbReference>
<name>A0A1Y3AST8_EURMA</name>
<protein>
    <submittedName>
        <fullName evidence="4">Uncharacterized protein</fullName>
    </submittedName>
</protein>
<evidence type="ECO:0000256" key="2">
    <source>
        <dbReference type="ARBA" id="ARBA00022737"/>
    </source>
</evidence>
<sequence length="375" mass="42808">MGITKQYLRWTPAEKFGVIGSPCQAIQLIHQWPGMAMTDRICATAACEDIVFWDLKTCQLIERFDMNDDANSDASTKNSMISCMAFNDKSMIICSGHHDGCIRLFDCQESRKLKVVFSGHRGCVSCIAFDQPGLRIATGGKDTEIVIWDAVNQSGLFRLKGHKGPVNKVEFMRQHPWILISASNDTFIKLWDLETQHCFRTIVGHRTEVWSFVLLRDDTEIISGGSDSELKLRSNEEITVKMKKRIRKEKKRCLEENEDLNDQEVEKIEAVMISDEIERLDTVKTVGKIRSIDIRFIRSVNDEQEYRLAFLLCNNQIEFQQITIKSMKNLSKQLSIINTMGHRNDIRAISISSDSLSILTASSDSVKLWNKSSCR</sequence>
<dbReference type="InterPro" id="IPR001680">
    <property type="entry name" value="WD40_rpt"/>
</dbReference>
<dbReference type="Proteomes" id="UP000194236">
    <property type="component" value="Unassembled WGS sequence"/>
</dbReference>
<dbReference type="EMBL" id="MUJZ01065277">
    <property type="protein sequence ID" value="OTF70536.1"/>
    <property type="molecule type" value="Genomic_DNA"/>
</dbReference>
<dbReference type="Gene3D" id="2.130.10.10">
    <property type="entry name" value="YVTN repeat-like/Quinoprotein amine dehydrogenase"/>
    <property type="match status" value="2"/>
</dbReference>
<dbReference type="AlphaFoldDB" id="A0A1Y3AST8"/>
<accession>A0A1Y3AST8</accession>